<keyword evidence="3" id="KW-1185">Reference proteome</keyword>
<comment type="caution">
    <text evidence="2">The sequence shown here is derived from an EMBL/GenBank/DDBJ whole genome shotgun (WGS) entry which is preliminary data.</text>
</comment>
<accession>A0ABN3V123</accession>
<sequence>MHAPVSTHIHDTDDTSFIDPQSKHRTVFGQQVHTWIPDTPPRTAPGQWS</sequence>
<proteinExistence type="predicted"/>
<evidence type="ECO:0000256" key="1">
    <source>
        <dbReference type="SAM" id="MobiDB-lite"/>
    </source>
</evidence>
<evidence type="ECO:0000313" key="2">
    <source>
        <dbReference type="EMBL" id="GAA2773674.1"/>
    </source>
</evidence>
<reference evidence="2 3" key="1">
    <citation type="journal article" date="2019" name="Int. J. Syst. Evol. Microbiol.">
        <title>The Global Catalogue of Microorganisms (GCM) 10K type strain sequencing project: providing services to taxonomists for standard genome sequencing and annotation.</title>
        <authorList>
            <consortium name="The Broad Institute Genomics Platform"/>
            <consortium name="The Broad Institute Genome Sequencing Center for Infectious Disease"/>
            <person name="Wu L."/>
            <person name="Ma J."/>
        </authorList>
    </citation>
    <scope>NUCLEOTIDE SEQUENCE [LARGE SCALE GENOMIC DNA]</scope>
    <source>
        <strain evidence="2 3">JCM 9383</strain>
    </source>
</reference>
<dbReference type="Proteomes" id="UP001500979">
    <property type="component" value="Unassembled WGS sequence"/>
</dbReference>
<organism evidence="2 3">
    <name type="scientific">Saccharopolyspora taberi</name>
    <dbReference type="NCBI Taxonomy" id="60895"/>
    <lineage>
        <taxon>Bacteria</taxon>
        <taxon>Bacillati</taxon>
        <taxon>Actinomycetota</taxon>
        <taxon>Actinomycetes</taxon>
        <taxon>Pseudonocardiales</taxon>
        <taxon>Pseudonocardiaceae</taxon>
        <taxon>Saccharopolyspora</taxon>
    </lineage>
</organism>
<protein>
    <submittedName>
        <fullName evidence="2">Uncharacterized protein</fullName>
    </submittedName>
</protein>
<gene>
    <name evidence="2" type="ORF">GCM10010470_01760</name>
</gene>
<name>A0ABN3V123_9PSEU</name>
<evidence type="ECO:0000313" key="3">
    <source>
        <dbReference type="Proteomes" id="UP001500979"/>
    </source>
</evidence>
<feature type="region of interest" description="Disordered" evidence="1">
    <location>
        <begin position="1"/>
        <end position="24"/>
    </location>
</feature>
<feature type="region of interest" description="Disordered" evidence="1">
    <location>
        <begin position="30"/>
        <end position="49"/>
    </location>
</feature>
<dbReference type="EMBL" id="BAAAUX010000001">
    <property type="protein sequence ID" value="GAA2773674.1"/>
    <property type="molecule type" value="Genomic_DNA"/>
</dbReference>